<dbReference type="PRINTS" id="PR00092">
    <property type="entry name" value="TYROSINASE"/>
</dbReference>
<dbReference type="PANTHER" id="PTHR11474">
    <property type="entry name" value="TYROSINASE FAMILY MEMBER"/>
    <property type="match status" value="1"/>
</dbReference>
<evidence type="ECO:0000256" key="1">
    <source>
        <dbReference type="ARBA" id="ARBA00022723"/>
    </source>
</evidence>
<name>A0A137PAH5_CONC2</name>
<dbReference type="EMBL" id="KQ964462">
    <property type="protein sequence ID" value="KXN71985.1"/>
    <property type="molecule type" value="Genomic_DNA"/>
</dbReference>
<feature type="non-terminal residue" evidence="4">
    <location>
        <position position="176"/>
    </location>
</feature>
<feature type="domain" description="Tyrosinase copper-binding" evidence="3">
    <location>
        <begin position="157"/>
        <end position="168"/>
    </location>
</feature>
<dbReference type="Gene3D" id="1.10.1280.10">
    <property type="entry name" value="Di-copper center containing domain from catechol oxidase"/>
    <property type="match status" value="1"/>
</dbReference>
<evidence type="ECO:0000313" key="5">
    <source>
        <dbReference type="Proteomes" id="UP000070444"/>
    </source>
</evidence>
<dbReference type="AlphaFoldDB" id="A0A137PAH5"/>
<organism evidence="4 5">
    <name type="scientific">Conidiobolus coronatus (strain ATCC 28846 / CBS 209.66 / NRRL 28638)</name>
    <name type="common">Delacroixia coronata</name>
    <dbReference type="NCBI Taxonomy" id="796925"/>
    <lineage>
        <taxon>Eukaryota</taxon>
        <taxon>Fungi</taxon>
        <taxon>Fungi incertae sedis</taxon>
        <taxon>Zoopagomycota</taxon>
        <taxon>Entomophthoromycotina</taxon>
        <taxon>Entomophthoromycetes</taxon>
        <taxon>Entomophthorales</taxon>
        <taxon>Ancylistaceae</taxon>
        <taxon>Conidiobolus</taxon>
    </lineage>
</organism>
<dbReference type="GO" id="GO:0046872">
    <property type="term" value="F:metal ion binding"/>
    <property type="evidence" value="ECO:0007669"/>
    <property type="project" value="UniProtKB-KW"/>
</dbReference>
<proteinExistence type="predicted"/>
<dbReference type="SUPFAM" id="SSF48056">
    <property type="entry name" value="Di-copper centre-containing domain"/>
    <property type="match status" value="1"/>
</dbReference>
<dbReference type="InterPro" id="IPR002227">
    <property type="entry name" value="Tyrosinase_Cu-bd"/>
</dbReference>
<dbReference type="Proteomes" id="UP000070444">
    <property type="component" value="Unassembled WGS sequence"/>
</dbReference>
<evidence type="ECO:0000313" key="4">
    <source>
        <dbReference type="EMBL" id="KXN71985.1"/>
    </source>
</evidence>
<dbReference type="InterPro" id="IPR050316">
    <property type="entry name" value="Tyrosinase/Hemocyanin"/>
</dbReference>
<gene>
    <name evidence="4" type="ORF">CONCODRAFT_37565</name>
</gene>
<dbReference type="PANTHER" id="PTHR11474:SF126">
    <property type="entry name" value="TYROSINASE-LIKE PROTEIN TYR-1-RELATED"/>
    <property type="match status" value="1"/>
</dbReference>
<keyword evidence="1" id="KW-0479">Metal-binding</keyword>
<sequence>MDKVRNKGIYADLCRIHLQNVEFAHGTQYFLPWHREIINRLEEALRAEDDSVTLPYWDWSVESQFPEDSIVFTNKYFGGNGGGGCIGGRYSNSGMGCVLRNFDQGRSIGAFAAPEVIRNVLRAGSFSEFWNRIEASPHGNVHNNIGGDMATMSSCKDPFFYLHHAYIDKLWAIWQR</sequence>
<dbReference type="InterPro" id="IPR008922">
    <property type="entry name" value="Di-copper_centre_dom_sf"/>
</dbReference>
<evidence type="ECO:0000256" key="2">
    <source>
        <dbReference type="ARBA" id="ARBA00023008"/>
    </source>
</evidence>
<dbReference type="GO" id="GO:0016491">
    <property type="term" value="F:oxidoreductase activity"/>
    <property type="evidence" value="ECO:0007669"/>
    <property type="project" value="InterPro"/>
</dbReference>
<dbReference type="PROSITE" id="PS00498">
    <property type="entry name" value="TYROSINASE_2"/>
    <property type="match status" value="1"/>
</dbReference>
<keyword evidence="2" id="KW-0186">Copper</keyword>
<accession>A0A137PAH5</accession>
<evidence type="ECO:0000259" key="3">
    <source>
        <dbReference type="PROSITE" id="PS00498"/>
    </source>
</evidence>
<dbReference type="OrthoDB" id="6132182at2759"/>
<reference evidence="4 5" key="1">
    <citation type="journal article" date="2015" name="Genome Biol. Evol.">
        <title>Phylogenomic analyses indicate that early fungi evolved digesting cell walls of algal ancestors of land plants.</title>
        <authorList>
            <person name="Chang Y."/>
            <person name="Wang S."/>
            <person name="Sekimoto S."/>
            <person name="Aerts A.L."/>
            <person name="Choi C."/>
            <person name="Clum A."/>
            <person name="LaButti K.M."/>
            <person name="Lindquist E.A."/>
            <person name="Yee Ngan C."/>
            <person name="Ohm R.A."/>
            <person name="Salamov A.A."/>
            <person name="Grigoriev I.V."/>
            <person name="Spatafora J.W."/>
            <person name="Berbee M.L."/>
        </authorList>
    </citation>
    <scope>NUCLEOTIDE SEQUENCE [LARGE SCALE GENOMIC DNA]</scope>
    <source>
        <strain evidence="4 5">NRRL 28638</strain>
    </source>
</reference>
<protein>
    <submittedName>
        <fullName evidence="4">Di-copper centre-containing protein</fullName>
    </submittedName>
</protein>
<keyword evidence="5" id="KW-1185">Reference proteome</keyword>
<dbReference type="Pfam" id="PF00264">
    <property type="entry name" value="Tyrosinase"/>
    <property type="match status" value="2"/>
</dbReference>
<dbReference type="STRING" id="796925.A0A137PAH5"/>